<evidence type="ECO:0000313" key="1">
    <source>
        <dbReference type="EMBL" id="KZT10661.1"/>
    </source>
</evidence>
<reference evidence="1 2" key="1">
    <citation type="journal article" date="2016" name="Mol. Biol. Evol.">
        <title>Comparative Genomics of Early-Diverging Mushroom-Forming Fungi Provides Insights into the Origins of Lignocellulose Decay Capabilities.</title>
        <authorList>
            <person name="Nagy L.G."/>
            <person name="Riley R."/>
            <person name="Tritt A."/>
            <person name="Adam C."/>
            <person name="Daum C."/>
            <person name="Floudas D."/>
            <person name="Sun H."/>
            <person name="Yadav J.S."/>
            <person name="Pangilinan J."/>
            <person name="Larsson K.H."/>
            <person name="Matsuura K."/>
            <person name="Barry K."/>
            <person name="Labutti K."/>
            <person name="Kuo R."/>
            <person name="Ohm R.A."/>
            <person name="Bhattacharya S.S."/>
            <person name="Shirouzu T."/>
            <person name="Yoshinaga Y."/>
            <person name="Martin F.M."/>
            <person name="Grigoriev I.V."/>
            <person name="Hibbett D.S."/>
        </authorList>
    </citation>
    <scope>NUCLEOTIDE SEQUENCE [LARGE SCALE GENOMIC DNA]</scope>
    <source>
        <strain evidence="1 2">93-53</strain>
    </source>
</reference>
<accession>A0A165GQD4</accession>
<protein>
    <submittedName>
        <fullName evidence="1">Uncharacterized protein</fullName>
    </submittedName>
</protein>
<dbReference type="STRING" id="1314785.A0A165GQD4"/>
<dbReference type="AlphaFoldDB" id="A0A165GQD4"/>
<dbReference type="RefSeq" id="XP_040768401.1">
    <property type="nucleotide sequence ID" value="XM_040912013.1"/>
</dbReference>
<name>A0A165GQD4_9APHY</name>
<dbReference type="OrthoDB" id="3269915at2759"/>
<proteinExistence type="predicted"/>
<dbReference type="InParanoid" id="A0A165GQD4"/>
<evidence type="ECO:0000313" key="2">
    <source>
        <dbReference type="Proteomes" id="UP000076871"/>
    </source>
</evidence>
<organism evidence="1 2">
    <name type="scientific">Laetiporus sulphureus 93-53</name>
    <dbReference type="NCBI Taxonomy" id="1314785"/>
    <lineage>
        <taxon>Eukaryota</taxon>
        <taxon>Fungi</taxon>
        <taxon>Dikarya</taxon>
        <taxon>Basidiomycota</taxon>
        <taxon>Agaricomycotina</taxon>
        <taxon>Agaricomycetes</taxon>
        <taxon>Polyporales</taxon>
        <taxon>Laetiporus</taxon>
    </lineage>
</organism>
<gene>
    <name evidence="1" type="ORF">LAESUDRAFT_755354</name>
</gene>
<sequence>MIDTDDAKSKRNFKKLSKCMGDKLDKEKEWYVTHCQWHYGQLAPAATKGSHVTANLDDIFHSTSLDFPSFISDDFRLTALLYPTPTVMNSMTYDEEAISGSPRNSDGFSIVRLTIELPLDDLISTGSMIDICVKGCDVQKNVKMSLHQLGLYPEQRHE</sequence>
<dbReference type="GeneID" id="63829041"/>
<dbReference type="Proteomes" id="UP000076871">
    <property type="component" value="Unassembled WGS sequence"/>
</dbReference>
<dbReference type="EMBL" id="KV427608">
    <property type="protein sequence ID" value="KZT10661.1"/>
    <property type="molecule type" value="Genomic_DNA"/>
</dbReference>
<keyword evidence="2" id="KW-1185">Reference proteome</keyword>